<dbReference type="PROSITE" id="PS51257">
    <property type="entry name" value="PROKAR_LIPOPROTEIN"/>
    <property type="match status" value="1"/>
</dbReference>
<gene>
    <name evidence="1" type="ORF">LCGC14_1597010</name>
</gene>
<sequence>MRLILILLLLGSVGCAALAEETPLTESPLTENIPIQLEFTWLSVVRFQGLTDGEQNAILVSSRDSLVFMMRSISKPRFEQCIKRITNTEMTAIKNTVLSIPPTDKRFIHSVVAKISNQLFALCLIPRHKQNQKDSERA</sequence>
<organism evidence="1">
    <name type="scientific">marine sediment metagenome</name>
    <dbReference type="NCBI Taxonomy" id="412755"/>
    <lineage>
        <taxon>unclassified sequences</taxon>
        <taxon>metagenomes</taxon>
        <taxon>ecological metagenomes</taxon>
    </lineage>
</organism>
<evidence type="ECO:0000313" key="1">
    <source>
        <dbReference type="EMBL" id="KKM25236.1"/>
    </source>
</evidence>
<dbReference type="EMBL" id="LAZR01012756">
    <property type="protein sequence ID" value="KKM25236.1"/>
    <property type="molecule type" value="Genomic_DNA"/>
</dbReference>
<name>A0A0F9ICC4_9ZZZZ</name>
<reference evidence="1" key="1">
    <citation type="journal article" date="2015" name="Nature">
        <title>Complex archaea that bridge the gap between prokaryotes and eukaryotes.</title>
        <authorList>
            <person name="Spang A."/>
            <person name="Saw J.H."/>
            <person name="Jorgensen S.L."/>
            <person name="Zaremba-Niedzwiedzka K."/>
            <person name="Martijn J."/>
            <person name="Lind A.E."/>
            <person name="van Eijk R."/>
            <person name="Schleper C."/>
            <person name="Guy L."/>
            <person name="Ettema T.J."/>
        </authorList>
    </citation>
    <scope>NUCLEOTIDE SEQUENCE</scope>
</reference>
<dbReference type="AlphaFoldDB" id="A0A0F9ICC4"/>
<proteinExistence type="predicted"/>
<accession>A0A0F9ICC4</accession>
<protein>
    <submittedName>
        <fullName evidence="1">Uncharacterized protein</fullName>
    </submittedName>
</protein>
<comment type="caution">
    <text evidence="1">The sequence shown here is derived from an EMBL/GenBank/DDBJ whole genome shotgun (WGS) entry which is preliminary data.</text>
</comment>